<dbReference type="PANTHER" id="PTHR42928">
    <property type="entry name" value="TRICARBOXYLATE-BINDING PROTEIN"/>
    <property type="match status" value="1"/>
</dbReference>
<reference evidence="2 3" key="1">
    <citation type="submission" date="2017-03" db="EMBL/GenBank/DDBJ databases">
        <title>New species Polynucleobacter sp. MWH-EgelM1-30-B4.</title>
        <authorList>
            <person name="Hahn M.W."/>
        </authorList>
    </citation>
    <scope>NUCLEOTIDE SEQUENCE [LARGE SCALE GENOMIC DNA]</scope>
    <source>
        <strain evidence="2 3">MWH-EgelM1-30-B4</strain>
    </source>
</reference>
<protein>
    <recommendedName>
        <fullName evidence="4">ABC transporter substrate-binding protein</fullName>
    </recommendedName>
</protein>
<dbReference type="Pfam" id="PF03401">
    <property type="entry name" value="TctC"/>
    <property type="match status" value="1"/>
</dbReference>
<comment type="similarity">
    <text evidence="1">Belongs to the UPF0065 (bug) family.</text>
</comment>
<evidence type="ECO:0000256" key="1">
    <source>
        <dbReference type="ARBA" id="ARBA00006987"/>
    </source>
</evidence>
<organism evidence="2 3">
    <name type="scientific">Polynucleobacter hirudinilacicola</name>
    <dbReference type="NCBI Taxonomy" id="1743166"/>
    <lineage>
        <taxon>Bacteria</taxon>
        <taxon>Pseudomonadati</taxon>
        <taxon>Pseudomonadota</taxon>
        <taxon>Betaproteobacteria</taxon>
        <taxon>Burkholderiales</taxon>
        <taxon>Burkholderiaceae</taxon>
        <taxon>Polynucleobacter</taxon>
    </lineage>
</organism>
<dbReference type="RefSeq" id="WP_407947069.1">
    <property type="nucleotide sequence ID" value="NZ_NAIA01000003.1"/>
</dbReference>
<dbReference type="Gene3D" id="3.40.190.150">
    <property type="entry name" value="Bordetella uptake gene, domain 1"/>
    <property type="match status" value="1"/>
</dbReference>
<evidence type="ECO:0000313" key="3">
    <source>
        <dbReference type="Proteomes" id="UP000196880"/>
    </source>
</evidence>
<dbReference type="PANTHER" id="PTHR42928:SF5">
    <property type="entry name" value="BLR1237 PROTEIN"/>
    <property type="match status" value="1"/>
</dbReference>
<gene>
    <name evidence="2" type="ORF">B6A14_09565</name>
</gene>
<dbReference type="AlphaFoldDB" id="A0A210RYB8"/>
<sequence length="334" mass="35487">MMETELKIKNFVFSGITAALTAGALLSGNALAQKDWPTKSINLVVPFAAGGPTDSIARLIAVPMGQALGQTVVVENVPGAGGTIASTKVARAAPDGYTIYIHHMGMATAQALYDKLPYDPMTSFEYVGQVADVPMVLLGKKDLPANNFKELEAYIKANGSKVTMANAGPGAVSQLCGLLFQSRMGVKLTNIPYKGTGPALTDLLGGQVDLLCDQTTQTIPYIKDGRVKAFGTTTMKRLPAIPNVPTLNEQGLKGFEVKVWHGVYTPKGVPQPILDKLNAALKKALNSPDVKKRLEDANIDIVPASKVSAKGLKDHLDTEINVWGPVIRKANIPD</sequence>
<evidence type="ECO:0000313" key="2">
    <source>
        <dbReference type="EMBL" id="OWF65986.1"/>
    </source>
</evidence>
<name>A0A210RYB8_9BURK</name>
<dbReference type="InterPro" id="IPR042100">
    <property type="entry name" value="Bug_dom1"/>
</dbReference>
<dbReference type="EMBL" id="NAIA01000003">
    <property type="protein sequence ID" value="OWF65986.1"/>
    <property type="molecule type" value="Genomic_DNA"/>
</dbReference>
<dbReference type="SUPFAM" id="SSF53850">
    <property type="entry name" value="Periplasmic binding protein-like II"/>
    <property type="match status" value="1"/>
</dbReference>
<keyword evidence="3" id="KW-1185">Reference proteome</keyword>
<dbReference type="InterPro" id="IPR005064">
    <property type="entry name" value="BUG"/>
</dbReference>
<dbReference type="Gene3D" id="3.40.190.10">
    <property type="entry name" value="Periplasmic binding protein-like II"/>
    <property type="match status" value="1"/>
</dbReference>
<dbReference type="Proteomes" id="UP000196880">
    <property type="component" value="Unassembled WGS sequence"/>
</dbReference>
<dbReference type="PIRSF" id="PIRSF017082">
    <property type="entry name" value="YflP"/>
    <property type="match status" value="1"/>
</dbReference>
<accession>A0A210RYB8</accession>
<proteinExistence type="inferred from homology"/>
<evidence type="ECO:0008006" key="4">
    <source>
        <dbReference type="Google" id="ProtNLM"/>
    </source>
</evidence>
<comment type="caution">
    <text evidence="2">The sequence shown here is derived from an EMBL/GenBank/DDBJ whole genome shotgun (WGS) entry which is preliminary data.</text>
</comment>